<dbReference type="InterPro" id="IPR000209">
    <property type="entry name" value="Peptidase_S8/S53_dom"/>
</dbReference>
<dbReference type="PROSITE" id="PS51892">
    <property type="entry name" value="SUBTILASE"/>
    <property type="match status" value="1"/>
</dbReference>
<evidence type="ECO:0000256" key="4">
    <source>
        <dbReference type="ARBA" id="ARBA00022525"/>
    </source>
</evidence>
<dbReference type="Proteomes" id="UP001516662">
    <property type="component" value="Unassembled WGS sequence"/>
</dbReference>
<evidence type="ECO:0000313" key="12">
    <source>
        <dbReference type="EMBL" id="MBE4907144.1"/>
    </source>
</evidence>
<evidence type="ECO:0000259" key="11">
    <source>
        <dbReference type="Pfam" id="PF00082"/>
    </source>
</evidence>
<evidence type="ECO:0000256" key="9">
    <source>
        <dbReference type="ARBA" id="ARBA00022837"/>
    </source>
</evidence>
<feature type="active site" description="Charge relay system" evidence="10">
    <location>
        <position position="142"/>
    </location>
</feature>
<keyword evidence="4" id="KW-0964">Secreted</keyword>
<evidence type="ECO:0000256" key="10">
    <source>
        <dbReference type="PROSITE-ProRule" id="PRU01240"/>
    </source>
</evidence>
<dbReference type="PANTHER" id="PTHR43806:SF11">
    <property type="entry name" value="CEREVISIN-RELATED"/>
    <property type="match status" value="1"/>
</dbReference>
<reference evidence="12 13" key="1">
    <citation type="submission" date="2020-10" db="EMBL/GenBank/DDBJ databases">
        <title>Bacillus sp. HD4P25, an endophyte from a halophyte.</title>
        <authorList>
            <person name="Sun J.-Q."/>
        </authorList>
    </citation>
    <scope>NUCLEOTIDE SEQUENCE [LARGE SCALE GENOMIC DNA]</scope>
    <source>
        <strain evidence="12 13">YIM 93174</strain>
    </source>
</reference>
<accession>A0ABR9QF77</accession>
<proteinExistence type="inferred from homology"/>
<evidence type="ECO:0000256" key="1">
    <source>
        <dbReference type="ARBA" id="ARBA00001913"/>
    </source>
</evidence>
<keyword evidence="7 10" id="KW-0378">Hydrolase</keyword>
<dbReference type="InterPro" id="IPR037045">
    <property type="entry name" value="S8pro/Inhibitor_I9_sf"/>
</dbReference>
<evidence type="ECO:0000256" key="8">
    <source>
        <dbReference type="ARBA" id="ARBA00022825"/>
    </source>
</evidence>
<evidence type="ECO:0000256" key="3">
    <source>
        <dbReference type="ARBA" id="ARBA00011073"/>
    </source>
</evidence>
<name>A0ABR9QF77_9BACI</name>
<dbReference type="Gene3D" id="3.40.50.200">
    <property type="entry name" value="Peptidase S8/S53 domain"/>
    <property type="match status" value="1"/>
</dbReference>
<dbReference type="InterPro" id="IPR034202">
    <property type="entry name" value="Subtilisin_Carlsberg-like"/>
</dbReference>
<dbReference type="InterPro" id="IPR015500">
    <property type="entry name" value="Peptidase_S8_subtilisin-rel"/>
</dbReference>
<keyword evidence="6" id="KW-0479">Metal-binding</keyword>
<keyword evidence="5 10" id="KW-0645">Protease</keyword>
<comment type="similarity">
    <text evidence="3 10">Belongs to the peptidase S8 family.</text>
</comment>
<dbReference type="InterPro" id="IPR023827">
    <property type="entry name" value="Peptidase_S8_Asp-AS"/>
</dbReference>
<dbReference type="PROSITE" id="PS00136">
    <property type="entry name" value="SUBTILASE_ASP"/>
    <property type="match status" value="1"/>
</dbReference>
<evidence type="ECO:0000256" key="2">
    <source>
        <dbReference type="ARBA" id="ARBA00004613"/>
    </source>
</evidence>
<comment type="caution">
    <text evidence="12">The sequence shown here is derived from an EMBL/GenBank/DDBJ whole genome shotgun (WGS) entry which is preliminary data.</text>
</comment>
<dbReference type="InterPro" id="IPR022398">
    <property type="entry name" value="Peptidase_S8_His-AS"/>
</dbReference>
<gene>
    <name evidence="12" type="ORF">IMZ08_03605</name>
</gene>
<feature type="domain" description="Peptidase S8/S53" evidence="11">
    <location>
        <begin position="133"/>
        <end position="379"/>
    </location>
</feature>
<evidence type="ECO:0000313" key="13">
    <source>
        <dbReference type="Proteomes" id="UP001516662"/>
    </source>
</evidence>
<comment type="cofactor">
    <cofactor evidence="1">
        <name>Ca(2+)</name>
        <dbReference type="ChEBI" id="CHEBI:29108"/>
    </cofactor>
</comment>
<dbReference type="SUPFAM" id="SSF52743">
    <property type="entry name" value="Subtilisin-like"/>
    <property type="match status" value="1"/>
</dbReference>
<dbReference type="SUPFAM" id="SSF54897">
    <property type="entry name" value="Protease propeptides/inhibitors"/>
    <property type="match status" value="1"/>
</dbReference>
<dbReference type="InterPro" id="IPR050131">
    <property type="entry name" value="Peptidase_S8_subtilisin-like"/>
</dbReference>
<feature type="active site" description="Charge relay system" evidence="10">
    <location>
        <position position="331"/>
    </location>
</feature>
<keyword evidence="8 10" id="KW-0720">Serine protease</keyword>
<comment type="subcellular location">
    <subcellularLocation>
        <location evidence="2">Secreted</location>
    </subcellularLocation>
</comment>
<dbReference type="InterPro" id="IPR036852">
    <property type="entry name" value="Peptidase_S8/S53_dom_sf"/>
</dbReference>
<dbReference type="PRINTS" id="PR00723">
    <property type="entry name" value="SUBTILISIN"/>
</dbReference>
<organism evidence="12 13">
    <name type="scientific">Litchfieldia luteola</name>
    <dbReference type="NCBI Taxonomy" id="682179"/>
    <lineage>
        <taxon>Bacteria</taxon>
        <taxon>Bacillati</taxon>
        <taxon>Bacillota</taxon>
        <taxon>Bacilli</taxon>
        <taxon>Bacillales</taxon>
        <taxon>Bacillaceae</taxon>
        <taxon>Litchfieldia</taxon>
    </lineage>
</organism>
<dbReference type="PANTHER" id="PTHR43806">
    <property type="entry name" value="PEPTIDASE S8"/>
    <property type="match status" value="1"/>
</dbReference>
<feature type="active site" description="Charge relay system" evidence="10">
    <location>
        <position position="173"/>
    </location>
</feature>
<protein>
    <submittedName>
        <fullName evidence="12">S8 family peptidase</fullName>
    </submittedName>
</protein>
<dbReference type="Pfam" id="PF00082">
    <property type="entry name" value="Peptidase_S8"/>
    <property type="match status" value="1"/>
</dbReference>
<evidence type="ECO:0000256" key="6">
    <source>
        <dbReference type="ARBA" id="ARBA00022723"/>
    </source>
</evidence>
<sequence>MNHFKTSNGLVKWFVLFLLFTLTSCQQSEEHEGFSVSEERIEHQTITETYLVLFKKEIDKSIITELGGSIVNQMENLPLVTAMIPPENVQFLRESHLIEAIEKNKVYNISPEEVDKQRVEIHSPKIFSTGLTGKGIKIAVLDSGVVPNHPDLKIAGGVSFVGGSNDYIDKNGHGTHVTGIIGAQHNSIGINGIAPDATIYVVKVLDAEGFGFLSEIAAGIDWAINNNIDIINLSIGTNEDSITLSSIIKKAYNSGVFVVASAGNDGDPNGDTDTIDYPGRYLETIAVGAVDKDFVRAGFSATGPLLEVVAPGVDILSTYLNNDYAILSGTSMSTAYVTGVLALIKEANAGASASELRTFLQESSKDLGPVGRDSLYGYGMVQIPNIQMPTNIKEQLRGPRGEIGTINILKRINLWTRNENGKLVYSRVLNPGERYRVYSIDDKYGGQYGVGGNHWITNMATFVQFEAYTENREVMKGPRGEIGYVTITKRINLWKRDPNSKLQYVRVLNPRERYRVYGTDSKYGGQYDVGANHWITNIQGYVLYEPFSY</sequence>
<dbReference type="EMBL" id="JADCLJ010000007">
    <property type="protein sequence ID" value="MBE4907144.1"/>
    <property type="molecule type" value="Genomic_DNA"/>
</dbReference>
<evidence type="ECO:0000256" key="5">
    <source>
        <dbReference type="ARBA" id="ARBA00022670"/>
    </source>
</evidence>
<evidence type="ECO:0000256" key="7">
    <source>
        <dbReference type="ARBA" id="ARBA00022801"/>
    </source>
</evidence>
<keyword evidence="13" id="KW-1185">Reference proteome</keyword>
<dbReference type="CDD" id="cd07477">
    <property type="entry name" value="Peptidases_S8_Subtilisin_subset"/>
    <property type="match status" value="1"/>
</dbReference>
<dbReference type="Gene3D" id="3.30.70.80">
    <property type="entry name" value="Peptidase S8 propeptide/proteinase inhibitor I9"/>
    <property type="match status" value="1"/>
</dbReference>
<keyword evidence="9" id="KW-0106">Calcium</keyword>
<dbReference type="PROSITE" id="PS00137">
    <property type="entry name" value="SUBTILASE_HIS"/>
    <property type="match status" value="1"/>
</dbReference>
<dbReference type="PROSITE" id="PS51257">
    <property type="entry name" value="PROKAR_LIPOPROTEIN"/>
    <property type="match status" value="1"/>
</dbReference>
<dbReference type="RefSeq" id="WP_209794376.1">
    <property type="nucleotide sequence ID" value="NZ_JADCLJ010000007.1"/>
</dbReference>